<feature type="domain" description="Cytochrome c" evidence="4">
    <location>
        <begin position="35"/>
        <end position="94"/>
    </location>
</feature>
<keyword evidence="6" id="KW-1185">Reference proteome</keyword>
<dbReference type="InterPro" id="IPR036909">
    <property type="entry name" value="Cyt_c-like_dom_sf"/>
</dbReference>
<dbReference type="InterPro" id="IPR009056">
    <property type="entry name" value="Cyt_c-like_dom"/>
</dbReference>
<reference evidence="5 6" key="1">
    <citation type="submission" date="2010-12" db="EMBL/GenBank/DDBJ databases">
        <title>Complete sequence of Desulfurispirillum indicum S5.</title>
        <authorList>
            <consortium name="US DOE Joint Genome Institute"/>
            <person name="Lucas S."/>
            <person name="Copeland A."/>
            <person name="Lapidus A."/>
            <person name="Cheng J.-F."/>
            <person name="Goodwin L."/>
            <person name="Pitluck S."/>
            <person name="Chertkov O."/>
            <person name="Held B."/>
            <person name="Detter J.C."/>
            <person name="Han C."/>
            <person name="Tapia R."/>
            <person name="Land M."/>
            <person name="Hauser L."/>
            <person name="Kyrpides N."/>
            <person name="Ivanova N."/>
            <person name="Mikhailova N."/>
            <person name="Haggblom M."/>
            <person name="Rauschenbach I."/>
            <person name="Bini E."/>
            <person name="Woyke T."/>
        </authorList>
    </citation>
    <scope>NUCLEOTIDE SEQUENCE [LARGE SCALE GENOMIC DNA]</scope>
    <source>
        <strain evidence="6">ATCC BAA-1389 / DSM 22839 / S5</strain>
    </source>
</reference>
<dbReference type="OrthoDB" id="9779283at2"/>
<keyword evidence="2" id="KW-0479">Metal-binding</keyword>
<dbReference type="Pfam" id="PF21342">
    <property type="entry name" value="SoxA-TsdA_cyt-c"/>
    <property type="match status" value="1"/>
</dbReference>
<accession>E6W4B7</accession>
<evidence type="ECO:0000256" key="2">
    <source>
        <dbReference type="ARBA" id="ARBA00022723"/>
    </source>
</evidence>
<dbReference type="SUPFAM" id="SSF46626">
    <property type="entry name" value="Cytochrome c"/>
    <property type="match status" value="1"/>
</dbReference>
<dbReference type="STRING" id="653733.Selin_1156"/>
<organism evidence="5 6">
    <name type="scientific">Desulfurispirillum indicum (strain ATCC BAA-1389 / DSM 22839 / S5)</name>
    <dbReference type="NCBI Taxonomy" id="653733"/>
    <lineage>
        <taxon>Bacteria</taxon>
        <taxon>Pseudomonadati</taxon>
        <taxon>Chrysiogenota</taxon>
        <taxon>Chrysiogenia</taxon>
        <taxon>Chrysiogenales</taxon>
        <taxon>Chrysiogenaceae</taxon>
        <taxon>Desulfurispirillum</taxon>
    </lineage>
</organism>
<dbReference type="Gene3D" id="1.10.760.10">
    <property type="entry name" value="Cytochrome c-like domain"/>
    <property type="match status" value="1"/>
</dbReference>
<evidence type="ECO:0000313" key="6">
    <source>
        <dbReference type="Proteomes" id="UP000002572"/>
    </source>
</evidence>
<dbReference type="KEGG" id="din:Selin_1156"/>
<evidence type="ECO:0000313" key="5">
    <source>
        <dbReference type="EMBL" id="ADU65891.1"/>
    </source>
</evidence>
<gene>
    <name evidence="5" type="ordered locus">Selin_1156</name>
</gene>
<dbReference type="Proteomes" id="UP000002572">
    <property type="component" value="Chromosome"/>
</dbReference>
<dbReference type="InParanoid" id="E6W4B7"/>
<dbReference type="AlphaFoldDB" id="E6W4B7"/>
<dbReference type="HOGENOM" id="CLU_1989030_0_0_0"/>
<protein>
    <recommendedName>
        <fullName evidence="4">Cytochrome c domain-containing protein</fullName>
    </recommendedName>
</protein>
<dbReference type="GO" id="GO:0046872">
    <property type="term" value="F:metal ion binding"/>
    <property type="evidence" value="ECO:0007669"/>
    <property type="project" value="UniProtKB-KW"/>
</dbReference>
<proteinExistence type="predicted"/>
<dbReference type="RefSeq" id="WP_013505772.1">
    <property type="nucleotide sequence ID" value="NC_014836.1"/>
</dbReference>
<evidence type="ECO:0000256" key="3">
    <source>
        <dbReference type="ARBA" id="ARBA00023004"/>
    </source>
</evidence>
<evidence type="ECO:0000259" key="4">
    <source>
        <dbReference type="Pfam" id="PF21342"/>
    </source>
</evidence>
<keyword evidence="1" id="KW-0349">Heme</keyword>
<sequence>MIKKLLFMLLFFFIPLVLGIALAQQAFDGSSFEAGRVAWNSEENPMGISCAGCHFEGYDVVSRGSFPRHNSLADQHMTLLESIEYCMRHHQHLDVPDNNDLYALFQHLSILQENYELNLFLRQRN</sequence>
<dbReference type="GO" id="GO:0020037">
    <property type="term" value="F:heme binding"/>
    <property type="evidence" value="ECO:0007669"/>
    <property type="project" value="InterPro"/>
</dbReference>
<dbReference type="GO" id="GO:0009055">
    <property type="term" value="F:electron transfer activity"/>
    <property type="evidence" value="ECO:0007669"/>
    <property type="project" value="InterPro"/>
</dbReference>
<dbReference type="EMBL" id="CP002432">
    <property type="protein sequence ID" value="ADU65891.1"/>
    <property type="molecule type" value="Genomic_DNA"/>
</dbReference>
<name>E6W4B7_DESIS</name>
<evidence type="ECO:0000256" key="1">
    <source>
        <dbReference type="ARBA" id="ARBA00022617"/>
    </source>
</evidence>
<keyword evidence="3" id="KW-0408">Iron</keyword>